<evidence type="ECO:0000313" key="11">
    <source>
        <dbReference type="Proteomes" id="UP000053268"/>
    </source>
</evidence>
<dbReference type="STRING" id="66420.A0A194PTU2"/>
<dbReference type="GO" id="GO:0046933">
    <property type="term" value="F:proton-transporting ATP synthase activity, rotational mechanism"/>
    <property type="evidence" value="ECO:0007669"/>
    <property type="project" value="TreeGrafter"/>
</dbReference>
<evidence type="ECO:0000313" key="10">
    <source>
        <dbReference type="EMBL" id="KPI96174.1"/>
    </source>
</evidence>
<comment type="subunit">
    <text evidence="9">F-type ATPases have 2 components, CF(1) - the catalytic core - and CF(0) - the membrane proton channel. CF(1) and CF(0) have multiple subunits.</text>
</comment>
<dbReference type="AlphaFoldDB" id="A0A194PTU2"/>
<evidence type="ECO:0000256" key="1">
    <source>
        <dbReference type="ARBA" id="ARBA00007479"/>
    </source>
</evidence>
<comment type="similarity">
    <text evidence="1 9">Belongs to the eukaryotic ATPase B chain family.</text>
</comment>
<dbReference type="GO" id="GO:0045259">
    <property type="term" value="C:proton-transporting ATP synthase complex"/>
    <property type="evidence" value="ECO:0007669"/>
    <property type="project" value="UniProtKB-KW"/>
</dbReference>
<evidence type="ECO:0000256" key="7">
    <source>
        <dbReference type="ARBA" id="ARBA00023128"/>
    </source>
</evidence>
<evidence type="ECO:0000256" key="4">
    <source>
        <dbReference type="ARBA" id="ARBA00022781"/>
    </source>
</evidence>
<gene>
    <name evidence="10" type="ORF">RR46_06908</name>
</gene>
<comment type="function">
    <text evidence="9">Subunit b, of the mitochondrial membrane ATP synthase complex (F(1)F(0) ATP synthase or Complex V) that produces ATP from ADP in the presence of a proton gradient across the membrane which is generated by electron transport complexes of the respiratory chain. ATP synthase complex consist of a soluble F(1) head domain - the catalytic core - and a membrane F(1) domain - the membrane proton channel. These two domains are linked by a central stalk rotating inside the F(1) region and a stationary peripheral stalk. During catalysis, ATP synthesis in the catalytic domain of F(1) is coupled via a rotary mechanism of the central stalk subunits to proton translocation. In vivo, can only synthesize ATP although its ATP hydrolase activity can be activated artificially in vitro. Part of the complex F(0) domain. Part of the complex F(0) domain and the peripheric stalk, which acts as a stator to hold the catalytic alpha(3)beta(3) subcomplex and subunit a/ATP6 static relative to the rotary elements.</text>
</comment>
<keyword evidence="8 9" id="KW-0472">Membrane</keyword>
<evidence type="ECO:0000256" key="8">
    <source>
        <dbReference type="ARBA" id="ARBA00023136"/>
    </source>
</evidence>
<dbReference type="Proteomes" id="UP000053268">
    <property type="component" value="Unassembled WGS sequence"/>
</dbReference>
<keyword evidence="3 9" id="KW-0138">CF(0)</keyword>
<dbReference type="SUPFAM" id="SSF161060">
    <property type="entry name" value="ATP synthase B chain-like"/>
    <property type="match status" value="1"/>
</dbReference>
<organism evidence="10 11">
    <name type="scientific">Papilio xuthus</name>
    <name type="common">Asian swallowtail butterfly</name>
    <dbReference type="NCBI Taxonomy" id="66420"/>
    <lineage>
        <taxon>Eukaryota</taxon>
        <taxon>Metazoa</taxon>
        <taxon>Ecdysozoa</taxon>
        <taxon>Arthropoda</taxon>
        <taxon>Hexapoda</taxon>
        <taxon>Insecta</taxon>
        <taxon>Pterygota</taxon>
        <taxon>Neoptera</taxon>
        <taxon>Endopterygota</taxon>
        <taxon>Lepidoptera</taxon>
        <taxon>Glossata</taxon>
        <taxon>Ditrysia</taxon>
        <taxon>Papilionoidea</taxon>
        <taxon>Papilionidae</taxon>
        <taxon>Papilioninae</taxon>
        <taxon>Papilio</taxon>
    </lineage>
</organism>
<dbReference type="PANTHER" id="PTHR12733:SF3">
    <property type="entry name" value="ATP SYNTHASE F(0) COMPLEX SUBUNIT B1, MITOCHONDRIAL"/>
    <property type="match status" value="1"/>
</dbReference>
<dbReference type="PANTHER" id="PTHR12733">
    <property type="entry name" value="MITOCHONDRIAL ATP SYNTHASE B CHAIN"/>
    <property type="match status" value="1"/>
</dbReference>
<protein>
    <recommendedName>
        <fullName evidence="9">ATP synthase subunit b</fullName>
    </recommendedName>
</protein>
<reference evidence="10 11" key="1">
    <citation type="journal article" date="2015" name="Nat. Commun.">
        <title>Outbred genome sequencing and CRISPR/Cas9 gene editing in butterflies.</title>
        <authorList>
            <person name="Li X."/>
            <person name="Fan D."/>
            <person name="Zhang W."/>
            <person name="Liu G."/>
            <person name="Zhang L."/>
            <person name="Zhao L."/>
            <person name="Fang X."/>
            <person name="Chen L."/>
            <person name="Dong Y."/>
            <person name="Chen Y."/>
            <person name="Ding Y."/>
            <person name="Zhao R."/>
            <person name="Feng M."/>
            <person name="Zhu Y."/>
            <person name="Feng Y."/>
            <person name="Jiang X."/>
            <person name="Zhu D."/>
            <person name="Xiang H."/>
            <person name="Feng X."/>
            <person name="Li S."/>
            <person name="Wang J."/>
            <person name="Zhang G."/>
            <person name="Kronforst M.R."/>
            <person name="Wang W."/>
        </authorList>
    </citation>
    <scope>NUCLEOTIDE SEQUENCE [LARGE SCALE GENOMIC DNA]</scope>
    <source>
        <strain evidence="10">Ya'a_city_454_Px</strain>
        <tissue evidence="10">Whole body</tissue>
    </source>
</reference>
<dbReference type="EMBL" id="KQ459594">
    <property type="protein sequence ID" value="KPI96174.1"/>
    <property type="molecule type" value="Genomic_DNA"/>
</dbReference>
<sequence>MNIQRLMLLKYKPRYLMHKVVFGTHNETCPEYMKQFDKPGNGSLKRAEKSGKVRLGFVPEEFFVFFYPKTGVTGPYLFGIMLLNYLVSKEIYVMEHEYYIGLSVLVIVCYGTKKLGPLAAASLDKEVDKVEASYNSARKEEESTYETIIKNGKTAQLRANGQKLLIEAKKENVAMQLEANYRERLMHVYNSIKRRLEYHVKLTRVETNIHQKWMCAWILDNVLKSITPEIEKKIINEAIENLSKLASHAGNK</sequence>
<keyword evidence="7 9" id="KW-0496">Mitochondrion</keyword>
<keyword evidence="2 9" id="KW-0813">Transport</keyword>
<evidence type="ECO:0000256" key="6">
    <source>
        <dbReference type="ARBA" id="ARBA00023065"/>
    </source>
</evidence>
<keyword evidence="6 9" id="KW-0406">Ion transport</keyword>
<accession>A0A194PTU2</accession>
<keyword evidence="5 9" id="KW-0999">Mitochondrion inner membrane</keyword>
<dbReference type="GO" id="GO:0005743">
    <property type="term" value="C:mitochondrial inner membrane"/>
    <property type="evidence" value="ECO:0007669"/>
    <property type="project" value="UniProtKB-SubCell"/>
</dbReference>
<evidence type="ECO:0000256" key="5">
    <source>
        <dbReference type="ARBA" id="ARBA00022792"/>
    </source>
</evidence>
<evidence type="ECO:0000256" key="9">
    <source>
        <dbReference type="RuleBase" id="RU368017"/>
    </source>
</evidence>
<name>A0A194PTU2_PAPXU</name>
<evidence type="ECO:0000256" key="3">
    <source>
        <dbReference type="ARBA" id="ARBA00022547"/>
    </source>
</evidence>
<keyword evidence="11" id="KW-1185">Reference proteome</keyword>
<proteinExistence type="inferred from homology"/>
<keyword evidence="4 9" id="KW-0375">Hydrogen ion transport</keyword>
<dbReference type="Gene3D" id="1.20.5.2210">
    <property type="match status" value="1"/>
</dbReference>
<dbReference type="InterPro" id="IPR008688">
    <property type="entry name" value="ATP_synth_Bsub_B/MI25"/>
</dbReference>
<dbReference type="InterPro" id="IPR013837">
    <property type="entry name" value="ATP_synth_F0_suB"/>
</dbReference>
<comment type="subcellular location">
    <subcellularLocation>
        <location evidence="9">Mitochondrion</location>
    </subcellularLocation>
    <subcellularLocation>
        <location evidence="9">Mitochondrion inner membrane</location>
    </subcellularLocation>
</comment>
<dbReference type="Pfam" id="PF05405">
    <property type="entry name" value="Mt_ATP-synt_B"/>
    <property type="match status" value="1"/>
</dbReference>
<evidence type="ECO:0000256" key="2">
    <source>
        <dbReference type="ARBA" id="ARBA00022448"/>
    </source>
</evidence>